<evidence type="ECO:0000256" key="6">
    <source>
        <dbReference type="ARBA" id="ARBA00023295"/>
    </source>
</evidence>
<dbReference type="Gene3D" id="2.160.20.10">
    <property type="entry name" value="Single-stranded right-handed beta-helix, Pectin lyase-like"/>
    <property type="match status" value="1"/>
</dbReference>
<dbReference type="SUPFAM" id="SSF51126">
    <property type="entry name" value="Pectin lyase-like"/>
    <property type="match status" value="1"/>
</dbReference>
<dbReference type="GO" id="GO:0005975">
    <property type="term" value="P:carbohydrate metabolic process"/>
    <property type="evidence" value="ECO:0007669"/>
    <property type="project" value="InterPro"/>
</dbReference>
<keyword evidence="4" id="KW-0964">Secreted</keyword>
<gene>
    <name evidence="11" type="primary">JHL06P13.4</name>
</gene>
<dbReference type="PANTHER" id="PTHR31375">
    <property type="match status" value="1"/>
</dbReference>
<feature type="chain" id="PRO_5003207793" evidence="10">
    <location>
        <begin position="23"/>
        <end position="380"/>
    </location>
</feature>
<comment type="similarity">
    <text evidence="2 9">Belongs to the glycosyl hydrolase 28 family.</text>
</comment>
<evidence type="ECO:0000256" key="10">
    <source>
        <dbReference type="SAM" id="SignalP"/>
    </source>
</evidence>
<dbReference type="InterPro" id="IPR000743">
    <property type="entry name" value="Glyco_hydro_28"/>
</dbReference>
<evidence type="ECO:0000256" key="5">
    <source>
        <dbReference type="ARBA" id="ARBA00022801"/>
    </source>
</evidence>
<keyword evidence="7" id="KW-0961">Cell wall biogenesis/degradation</keyword>
<keyword evidence="10" id="KW-0732">Signal</keyword>
<dbReference type="GO" id="GO:0071555">
    <property type="term" value="P:cell wall organization"/>
    <property type="evidence" value="ECO:0007669"/>
    <property type="project" value="UniProtKB-KW"/>
</dbReference>
<dbReference type="PROSITE" id="PS00502">
    <property type="entry name" value="POLYGALACTURONASE"/>
    <property type="match status" value="1"/>
</dbReference>
<evidence type="ECO:0000256" key="1">
    <source>
        <dbReference type="ARBA" id="ARBA00004191"/>
    </source>
</evidence>
<reference evidence="11" key="1">
    <citation type="journal article" date="2011" name="DNA Res.">
        <title>Sequence analysis of the genome of an oil-bearing tree, Jatropha curcas L.</title>
        <authorList>
            <person name="Sato S."/>
            <person name="Hirakawa H."/>
            <person name="Isobe S."/>
            <person name="Fukai E."/>
            <person name="Watanabe A."/>
            <person name="Kato M."/>
            <person name="Kawashima K."/>
            <person name="Minami C."/>
            <person name="Muraki A."/>
            <person name="Nakazaki N."/>
            <person name="Takahashi C."/>
            <person name="Nakayama S."/>
            <person name="Kishida Y."/>
            <person name="Kohara M."/>
            <person name="Yamada M."/>
            <person name="Tsuruoka H."/>
            <person name="Sasamoto S."/>
            <person name="Tabata S."/>
            <person name="Aizu T."/>
            <person name="Toyoda A."/>
            <person name="Shin-I T."/>
            <person name="Minakuchi Y."/>
            <person name="Kohara Y."/>
            <person name="Fujiyama A."/>
            <person name="Tsuchimoto S."/>
            <person name="Kajiyama S."/>
            <person name="Makigano E."/>
            <person name="Ohmido N."/>
            <person name="Shibagaki N."/>
            <person name="Cartagena J.A."/>
            <person name="Wada N."/>
            <person name="Kohinata T."/>
            <person name="Atefeh A."/>
            <person name="Yuasa S."/>
            <person name="Matsunaga S."/>
            <person name="Fukui K."/>
        </authorList>
    </citation>
    <scope>NUCLEOTIDE SEQUENCE</scope>
    <source>
        <strain evidence="11">Palawan</strain>
    </source>
</reference>
<evidence type="ECO:0000256" key="9">
    <source>
        <dbReference type="RuleBase" id="RU361169"/>
    </source>
</evidence>
<evidence type="ECO:0000313" key="11">
    <source>
        <dbReference type="EMBL" id="BAJ53225.1"/>
    </source>
</evidence>
<dbReference type="InterPro" id="IPR011050">
    <property type="entry name" value="Pectin_lyase_fold/virulence"/>
</dbReference>
<evidence type="ECO:0000256" key="4">
    <source>
        <dbReference type="ARBA" id="ARBA00022525"/>
    </source>
</evidence>
<feature type="active site" evidence="8">
    <location>
        <position position="222"/>
    </location>
</feature>
<dbReference type="GO" id="GO:0004650">
    <property type="term" value="F:polygalacturonase activity"/>
    <property type="evidence" value="ECO:0007669"/>
    <property type="project" value="InterPro"/>
</dbReference>
<dbReference type="InterPro" id="IPR012334">
    <property type="entry name" value="Pectin_lyas_fold"/>
</dbReference>
<evidence type="ECO:0000256" key="3">
    <source>
        <dbReference type="ARBA" id="ARBA00022512"/>
    </source>
</evidence>
<dbReference type="EMBL" id="AP011973">
    <property type="protein sequence ID" value="BAJ53225.1"/>
    <property type="molecule type" value="Genomic_DNA"/>
</dbReference>
<evidence type="ECO:0000256" key="2">
    <source>
        <dbReference type="ARBA" id="ARBA00008834"/>
    </source>
</evidence>
<accession>E6NUB5</accession>
<dbReference type="Pfam" id="PF00295">
    <property type="entry name" value="Glyco_hydro_28"/>
    <property type="match status" value="1"/>
</dbReference>
<feature type="signal peptide" evidence="10">
    <location>
        <begin position="1"/>
        <end position="22"/>
    </location>
</feature>
<organism evidence="11">
    <name type="scientific">Jatropha curcas</name>
    <name type="common">Barbados nut</name>
    <dbReference type="NCBI Taxonomy" id="180498"/>
    <lineage>
        <taxon>Eukaryota</taxon>
        <taxon>Viridiplantae</taxon>
        <taxon>Streptophyta</taxon>
        <taxon>Embryophyta</taxon>
        <taxon>Tracheophyta</taxon>
        <taxon>Spermatophyta</taxon>
        <taxon>Magnoliopsida</taxon>
        <taxon>eudicotyledons</taxon>
        <taxon>Gunneridae</taxon>
        <taxon>Pentapetalae</taxon>
        <taxon>rosids</taxon>
        <taxon>fabids</taxon>
        <taxon>Malpighiales</taxon>
        <taxon>Euphorbiaceae</taxon>
        <taxon>Crotonoideae</taxon>
        <taxon>Jatropheae</taxon>
        <taxon>Jatropha</taxon>
    </lineage>
</organism>
<evidence type="ECO:0000256" key="7">
    <source>
        <dbReference type="ARBA" id="ARBA00023316"/>
    </source>
</evidence>
<proteinExistence type="inferred from homology"/>
<keyword evidence="3" id="KW-0134">Cell wall</keyword>
<name>E6NUB5_JATCU</name>
<dbReference type="AlphaFoldDB" id="E6NUB5"/>
<keyword evidence="6 9" id="KW-0326">Glycosidase</keyword>
<protein>
    <submittedName>
        <fullName evidence="11">JHL06P13.4 protein</fullName>
    </submittedName>
</protein>
<evidence type="ECO:0000256" key="8">
    <source>
        <dbReference type="PROSITE-ProRule" id="PRU10052"/>
    </source>
</evidence>
<comment type="subcellular location">
    <subcellularLocation>
        <location evidence="1">Secreted</location>
        <location evidence="1">Cell wall</location>
    </subcellularLocation>
</comment>
<sequence>MQVLFTILYVLTILSIMSSVISSPINHYNVLSYGAVGDGNEDDTQAFVEAWNAACHCDEDTPRLVVPEDKTFLVNPINFLGPCKSGNIEVVLSGTIIAPDGSNPWMENNVGRWLAFRDVHGLNITGDGMLDGRGERWWDFCKHHRVKILGFSNCTDVHMRGINTARSGGGHIFIFGCENVDLAFLNIQAPATSPNTDGDDCISMVDRTYNVNITNVDCGPGHGISIGSLGANGEVVDVQNITIRDINFYGTTNGARIKTCRAGRGRVQDVYFYNINVTEVKNPIIIDQHYGEKKSHSTKMRAGVHISDVQFFGFFGTSKSKVAIDLNCSENVPCTNLSLGNIRLGPAESGEVTSTCNNAFGSTYGVVRPKSCLRYQRESN</sequence>
<keyword evidence="5 9" id="KW-0378">Hydrolase</keyword>